<dbReference type="Gene3D" id="1.10.1740.10">
    <property type="match status" value="1"/>
</dbReference>
<dbReference type="InterPro" id="IPR039425">
    <property type="entry name" value="RNA_pol_sigma-70-like"/>
</dbReference>
<dbReference type="SUPFAM" id="SSF88659">
    <property type="entry name" value="Sigma3 and sigma4 domains of RNA polymerase sigma factors"/>
    <property type="match status" value="1"/>
</dbReference>
<evidence type="ECO:0000259" key="5">
    <source>
        <dbReference type="Pfam" id="PF04542"/>
    </source>
</evidence>
<dbReference type="Gene3D" id="1.10.10.10">
    <property type="entry name" value="Winged helix-like DNA-binding domain superfamily/Winged helix DNA-binding domain"/>
    <property type="match status" value="1"/>
</dbReference>
<proteinExistence type="inferred from homology"/>
<evidence type="ECO:0000256" key="4">
    <source>
        <dbReference type="ARBA" id="ARBA00023163"/>
    </source>
</evidence>
<evidence type="ECO:0000313" key="7">
    <source>
        <dbReference type="EMBL" id="ACU59571.1"/>
    </source>
</evidence>
<dbReference type="AlphaFoldDB" id="A0A979GT14"/>
<dbReference type="OrthoDB" id="759001at2"/>
<dbReference type="InterPro" id="IPR013249">
    <property type="entry name" value="RNA_pol_sigma70_r4_t2"/>
</dbReference>
<dbReference type="PANTHER" id="PTHR43133">
    <property type="entry name" value="RNA POLYMERASE ECF-TYPE SIGMA FACTO"/>
    <property type="match status" value="1"/>
</dbReference>
<dbReference type="InterPro" id="IPR007627">
    <property type="entry name" value="RNA_pol_sigma70_r2"/>
</dbReference>
<dbReference type="KEGG" id="cpi:Cpin_2078"/>
<accession>A0A979GT14</accession>
<keyword evidence="2" id="KW-0805">Transcription regulation</keyword>
<evidence type="ECO:0000313" key="8">
    <source>
        <dbReference type="Proteomes" id="UP000002215"/>
    </source>
</evidence>
<dbReference type="EMBL" id="CP001699">
    <property type="protein sequence ID" value="ACU59571.1"/>
    <property type="molecule type" value="Genomic_DNA"/>
</dbReference>
<keyword evidence="4" id="KW-0804">Transcription</keyword>
<dbReference type="CDD" id="cd06171">
    <property type="entry name" value="Sigma70_r4"/>
    <property type="match status" value="1"/>
</dbReference>
<feature type="domain" description="RNA polymerase sigma factor 70 region 4 type 2" evidence="6">
    <location>
        <begin position="130"/>
        <end position="179"/>
    </location>
</feature>
<sequence length="203" mass="24057">MYIYRHYYITLSSEQSYEEKELLAAIAKGDTRAFAAIFKKYRMPVFMHTLSIIKSPERAEEITQDVFLKIWHYREGLDQLNSFENYLFIVTRNYTISELRKKFIPTDPEVDQAYSWTPERQLQFKELSSRLHEIINRLPPRRKQVFVMSRLENKTHQQIADELKISSGTVNQQLMAALSFIRAELAGFPELCILWISLCSIFF</sequence>
<feature type="domain" description="RNA polymerase sigma-70 region 2" evidence="5">
    <location>
        <begin position="38"/>
        <end position="102"/>
    </location>
</feature>
<dbReference type="InterPro" id="IPR014327">
    <property type="entry name" value="RNA_pol_sigma70_bacteroid"/>
</dbReference>
<dbReference type="InterPro" id="IPR036388">
    <property type="entry name" value="WH-like_DNA-bd_sf"/>
</dbReference>
<dbReference type="Pfam" id="PF08281">
    <property type="entry name" value="Sigma70_r4_2"/>
    <property type="match status" value="1"/>
</dbReference>
<evidence type="ECO:0000256" key="1">
    <source>
        <dbReference type="ARBA" id="ARBA00010641"/>
    </source>
</evidence>
<evidence type="ECO:0000259" key="6">
    <source>
        <dbReference type="Pfam" id="PF08281"/>
    </source>
</evidence>
<organism evidence="7 8">
    <name type="scientific">Chitinophaga pinensis (strain ATCC 43595 / DSM 2588 / LMG 13176 / NBRC 15968 / NCIMB 11800 / UQM 2034)</name>
    <dbReference type="NCBI Taxonomy" id="485918"/>
    <lineage>
        <taxon>Bacteria</taxon>
        <taxon>Pseudomonadati</taxon>
        <taxon>Bacteroidota</taxon>
        <taxon>Chitinophagia</taxon>
        <taxon>Chitinophagales</taxon>
        <taxon>Chitinophagaceae</taxon>
        <taxon>Chitinophaga</taxon>
    </lineage>
</organism>
<protein>
    <submittedName>
        <fullName evidence="7">RNA polymerase, sigma-24 subunit, ECF subfamily</fullName>
    </submittedName>
</protein>
<dbReference type="NCBIfam" id="TIGR02985">
    <property type="entry name" value="Sig70_bacteroi1"/>
    <property type="match status" value="1"/>
</dbReference>
<reference evidence="7 8" key="2">
    <citation type="journal article" date="2010" name="Stand. Genomic Sci.">
        <title>Complete genome sequence of Chitinophaga pinensis type strain (UQM 2034).</title>
        <authorList>
            <person name="Glavina Del Rio T."/>
            <person name="Abt B."/>
            <person name="Spring S."/>
            <person name="Lapidus A."/>
            <person name="Nolan M."/>
            <person name="Tice H."/>
            <person name="Copeland A."/>
            <person name="Cheng J.F."/>
            <person name="Chen F."/>
            <person name="Bruce D."/>
            <person name="Goodwin L."/>
            <person name="Pitluck S."/>
            <person name="Ivanova N."/>
            <person name="Mavromatis K."/>
            <person name="Mikhailova N."/>
            <person name="Pati A."/>
            <person name="Chen A."/>
            <person name="Palaniappan K."/>
            <person name="Land M."/>
            <person name="Hauser L."/>
            <person name="Chang Y.J."/>
            <person name="Jeffries C.D."/>
            <person name="Chain P."/>
            <person name="Saunders E."/>
            <person name="Detter J.C."/>
            <person name="Brettin T."/>
            <person name="Rohde M."/>
            <person name="Goker M."/>
            <person name="Bristow J."/>
            <person name="Eisen J.A."/>
            <person name="Markowitz V."/>
            <person name="Hugenholtz P."/>
            <person name="Kyrpides N.C."/>
            <person name="Klenk H.P."/>
            <person name="Lucas S."/>
        </authorList>
    </citation>
    <scope>NUCLEOTIDE SEQUENCE [LARGE SCALE GENOMIC DNA]</scope>
    <source>
        <strain evidence="8">ATCC 43595 / DSM 2588 / LMG 13176 / NBRC 15968 / NCIMB 11800 / UQM 2034</strain>
    </source>
</reference>
<dbReference type="GO" id="GO:0006352">
    <property type="term" value="P:DNA-templated transcription initiation"/>
    <property type="evidence" value="ECO:0007669"/>
    <property type="project" value="InterPro"/>
</dbReference>
<reference evidence="8" key="1">
    <citation type="submission" date="2009-08" db="EMBL/GenBank/DDBJ databases">
        <title>The complete genome of Chitinophaga pinensis DSM 2588.</title>
        <authorList>
            <consortium name="US DOE Joint Genome Institute (JGI-PGF)"/>
            <person name="Lucas S."/>
            <person name="Copeland A."/>
            <person name="Lapidus A."/>
            <person name="Glavina del Rio T."/>
            <person name="Dalin E."/>
            <person name="Tice H."/>
            <person name="Bruce D."/>
            <person name="Goodwin L."/>
            <person name="Pitluck S."/>
            <person name="Kyrpides N."/>
            <person name="Mavromatis K."/>
            <person name="Ivanova N."/>
            <person name="Mikhailova N."/>
            <person name="Sims D."/>
            <person name="Meinche L."/>
            <person name="Brettin T."/>
            <person name="Detter J.C."/>
            <person name="Han C."/>
            <person name="Larimer F."/>
            <person name="Land M."/>
            <person name="Hauser L."/>
            <person name="Markowitz V."/>
            <person name="Cheng J.-F."/>
            <person name="Hugenholtz P."/>
            <person name="Woyke T."/>
            <person name="Wu D."/>
            <person name="Spring S."/>
            <person name="Klenk H.-P."/>
            <person name="Eisen J.A."/>
        </authorList>
    </citation>
    <scope>NUCLEOTIDE SEQUENCE [LARGE SCALE GENOMIC DNA]</scope>
    <source>
        <strain evidence="8">ATCC 43595 / DSM 2588 / LMG 13176 / NBRC 15968 / NCIMB 11800 / UQM 2034</strain>
    </source>
</reference>
<dbReference type="NCBIfam" id="TIGR02937">
    <property type="entry name" value="sigma70-ECF"/>
    <property type="match status" value="1"/>
</dbReference>
<keyword evidence="3" id="KW-0731">Sigma factor</keyword>
<evidence type="ECO:0000256" key="3">
    <source>
        <dbReference type="ARBA" id="ARBA00023082"/>
    </source>
</evidence>
<dbReference type="InterPro" id="IPR013325">
    <property type="entry name" value="RNA_pol_sigma_r2"/>
</dbReference>
<evidence type="ECO:0000256" key="2">
    <source>
        <dbReference type="ARBA" id="ARBA00023015"/>
    </source>
</evidence>
<dbReference type="InterPro" id="IPR013324">
    <property type="entry name" value="RNA_pol_sigma_r3/r4-like"/>
</dbReference>
<dbReference type="InterPro" id="IPR014284">
    <property type="entry name" value="RNA_pol_sigma-70_dom"/>
</dbReference>
<dbReference type="SUPFAM" id="SSF88946">
    <property type="entry name" value="Sigma2 domain of RNA polymerase sigma factors"/>
    <property type="match status" value="1"/>
</dbReference>
<dbReference type="PANTHER" id="PTHR43133:SF46">
    <property type="entry name" value="RNA POLYMERASE SIGMA-70 FACTOR ECF SUBFAMILY"/>
    <property type="match status" value="1"/>
</dbReference>
<name>A0A979GT14_CHIPD</name>
<dbReference type="GO" id="GO:0003677">
    <property type="term" value="F:DNA binding"/>
    <property type="evidence" value="ECO:0007669"/>
    <property type="project" value="InterPro"/>
</dbReference>
<dbReference type="GO" id="GO:0016987">
    <property type="term" value="F:sigma factor activity"/>
    <property type="evidence" value="ECO:0007669"/>
    <property type="project" value="UniProtKB-KW"/>
</dbReference>
<gene>
    <name evidence="7" type="ordered locus">Cpin_2078</name>
</gene>
<dbReference type="Pfam" id="PF04542">
    <property type="entry name" value="Sigma70_r2"/>
    <property type="match status" value="1"/>
</dbReference>
<comment type="similarity">
    <text evidence="1">Belongs to the sigma-70 factor family. ECF subfamily.</text>
</comment>
<dbReference type="Proteomes" id="UP000002215">
    <property type="component" value="Chromosome"/>
</dbReference>